<name>A0ABQ1MXB4_9SPHI</name>
<keyword evidence="2" id="KW-1185">Reference proteome</keyword>
<reference evidence="2" key="1">
    <citation type="journal article" date="2019" name="Int. J. Syst. Evol. Microbiol.">
        <title>The Global Catalogue of Microorganisms (GCM) 10K type strain sequencing project: providing services to taxonomists for standard genome sequencing and annotation.</title>
        <authorList>
            <consortium name="The Broad Institute Genomics Platform"/>
            <consortium name="The Broad Institute Genome Sequencing Center for Infectious Disease"/>
            <person name="Wu L."/>
            <person name="Ma J."/>
        </authorList>
    </citation>
    <scope>NUCLEOTIDE SEQUENCE [LARGE SCALE GENOMIC DNA]</scope>
    <source>
        <strain evidence="2">CGMCC 1.15342</strain>
    </source>
</reference>
<evidence type="ECO:0008006" key="3">
    <source>
        <dbReference type="Google" id="ProtNLM"/>
    </source>
</evidence>
<comment type="caution">
    <text evidence="1">The sequence shown here is derived from an EMBL/GenBank/DDBJ whole genome shotgun (WGS) entry which is preliminary data.</text>
</comment>
<dbReference type="EMBL" id="BMIK01000029">
    <property type="protein sequence ID" value="GGC48292.1"/>
    <property type="molecule type" value="Genomic_DNA"/>
</dbReference>
<dbReference type="InterPro" id="IPR042075">
    <property type="entry name" value="KorB_DNA-db"/>
</dbReference>
<proteinExistence type="predicted"/>
<gene>
    <name evidence="1" type="ORF">GCM10011386_45640</name>
</gene>
<organism evidence="1 2">
    <name type="scientific">Parapedobacter defluvii</name>
    <dbReference type="NCBI Taxonomy" id="2045106"/>
    <lineage>
        <taxon>Bacteria</taxon>
        <taxon>Pseudomonadati</taxon>
        <taxon>Bacteroidota</taxon>
        <taxon>Sphingobacteriia</taxon>
        <taxon>Sphingobacteriales</taxon>
        <taxon>Sphingobacteriaceae</taxon>
        <taxon>Parapedobacter</taxon>
    </lineage>
</organism>
<accession>A0ABQ1MXB4</accession>
<sequence>MLTSILNQYGKEPTDWELFRGDSFQIRVAADKALKTAIHIKAGIKQITPLDVRIAIGIGLEDHPSNRITSSTGSAFVLSGACFDALKKQTLAIATADNHLDEVLNLILSLASLTMDNWSPATAEAIQNAIENPKMNQEALAKKMKKSQSSVSEALKRGGYDVVMRMEQFFRRQLIET</sequence>
<dbReference type="Gene3D" id="1.10.10.730">
    <property type="entry name" value="KorB DNA-binding domain"/>
    <property type="match status" value="1"/>
</dbReference>
<dbReference type="InterPro" id="IPR032580">
    <property type="entry name" value="SatD"/>
</dbReference>
<evidence type="ECO:0000313" key="1">
    <source>
        <dbReference type="EMBL" id="GGC48292.1"/>
    </source>
</evidence>
<protein>
    <recommendedName>
        <fullName evidence="3">SatD family (SatD)</fullName>
    </recommendedName>
</protein>
<dbReference type="Proteomes" id="UP000597338">
    <property type="component" value="Unassembled WGS sequence"/>
</dbReference>
<evidence type="ECO:0000313" key="2">
    <source>
        <dbReference type="Proteomes" id="UP000597338"/>
    </source>
</evidence>
<dbReference type="Pfam" id="PF16264">
    <property type="entry name" value="SatD"/>
    <property type="match status" value="1"/>
</dbReference>